<gene>
    <name evidence="1" type="ORF">HLVA_10790</name>
</gene>
<dbReference type="Proteomes" id="UP001321582">
    <property type="component" value="Chromosome"/>
</dbReference>
<accession>A0AAU9DYJ0</accession>
<evidence type="ECO:0000313" key="1">
    <source>
        <dbReference type="EMBL" id="BDU50510.1"/>
    </source>
</evidence>
<dbReference type="EMBL" id="AP027059">
    <property type="protein sequence ID" value="BDU50510.1"/>
    <property type="molecule type" value="Genomic_DNA"/>
</dbReference>
<dbReference type="RefSeq" id="WP_307903377.1">
    <property type="nucleotide sequence ID" value="NZ_AP027059.1"/>
</dbReference>
<organism evidence="1 2">
    <name type="scientific">Haliovirga abyssi</name>
    <dbReference type="NCBI Taxonomy" id="2996794"/>
    <lineage>
        <taxon>Bacteria</taxon>
        <taxon>Fusobacteriati</taxon>
        <taxon>Fusobacteriota</taxon>
        <taxon>Fusobacteriia</taxon>
        <taxon>Fusobacteriales</taxon>
        <taxon>Haliovirgaceae</taxon>
        <taxon>Haliovirga</taxon>
    </lineage>
</organism>
<evidence type="ECO:0000313" key="2">
    <source>
        <dbReference type="Proteomes" id="UP001321582"/>
    </source>
</evidence>
<protein>
    <submittedName>
        <fullName evidence="1">Uncharacterized protein</fullName>
    </submittedName>
</protein>
<name>A0AAU9DYJ0_9FUSO</name>
<keyword evidence="2" id="KW-1185">Reference proteome</keyword>
<proteinExistence type="predicted"/>
<dbReference type="KEGG" id="haby:HLVA_10790"/>
<reference evidence="1 2" key="1">
    <citation type="submission" date="2022-11" db="EMBL/GenBank/DDBJ databases">
        <title>Haliovirga abyssi gen. nov., sp. nov., a mesophilic fermentative bacterium isolated from the Iheya North hydrothermal field and the proposal of Haliovirgaceae fam. nov.</title>
        <authorList>
            <person name="Miyazaki U."/>
            <person name="Tame A."/>
            <person name="Miyazaki J."/>
            <person name="Takai K."/>
            <person name="Sawayama S."/>
            <person name="Kitajima M."/>
            <person name="Okamoto A."/>
            <person name="Nakagawa S."/>
        </authorList>
    </citation>
    <scope>NUCLEOTIDE SEQUENCE [LARGE SCALE GENOMIC DNA]</scope>
    <source>
        <strain evidence="1 2">IC12</strain>
    </source>
</reference>
<dbReference type="AlphaFoldDB" id="A0AAU9DYJ0"/>
<sequence>MKKVVIIFFVIFNIFIFAEESSENQSKNYKNKDFIKYSLEKNVIPIYTFRKYNSSIKQNESEMKLEQNIFLNVKGEQNEIKYLINYSDKKELENQNKLQLSYKKLKLGDIKLKNNFVMKYFKNRSKIFGFFYGDSKNYILGDFSKSNIISQKIVFGENKIKTIVSKDNYIKNKYYKITNSGNIANIKDVYFNDNDKTNNEKAIMINGNYYDILKKDVDYIIFDNQYIELLNPKDGDLMVKFEDDSIIKILPSEKIYKLPKFSTPNYSVKFQNKYGEYIDENYNIYENESVLYVDNLNEDDKIIFEYYEKKEIFNINDILEGSLIVYSGNRELELNKDYFWDNTNYILSFSKNIINTNNEVEIFYKRKSEQDIQNYSLNLNYNLLNFHYDLSLEKSKKRDIIGTYINSKNFKLEAGTEIYDNNYKTNENKIKFVSDSEDLMTNSKDDFLVNGNAVVSDDYVKDKSYNFENKIKVDYSSDFKIRKKLNISSKNIKKVSFWIYGDNQNEDLTIKIGGLNEDFDNDGKLDTEDKNNNGYLDTNEDNGIDIGGNLIGKNNEKLDTEDFNNNNVIDKNEEFYSYNTKINFLGWHKLEFFIDGSKSLEKFNMVEFDIGNTSGNNSYVVLGDFKFIKYNIITNNLKNYIINEDNIIINGKDINSSFSYNFSYEKNYYKNLKISMESEDNSEVTIKINGVEKYKDIIMGVKELNLDISDLESVQDITFVTKGNLKINSIIFKDKIIDINNFFYVYYNWNDNVIELDRNSKIYHLVIKNTDMDRKYRYNIEKSDDIDKFKLESNISNSLNFTYSYEKNKDILNRSYSAFYFDSIKRIELKNEIDNKTYFLYWKYKNKKNELCGNSYYKNKEIQGENIYKYSSKNIKFKYNIKKSSYDLENNLLLNNNFDNIKFESELEYSNKKNYNYDKELINKKINNFFKIGIKREREKEYLNDKETYFFPILNYSYSKNEKESYEISLENNLTDRFINSKTSIFYKKYKIIYEYSKNITEKIDVSISYFINEQLKIKSVFDEEKDNYIKYNALFDGKYQYNKFIEILPYIKLESYNDLREKFNSYNEYQIGMETKISM</sequence>